<dbReference type="EMBL" id="KF900391">
    <property type="protein sequence ID" value="AIE93361.1"/>
    <property type="molecule type" value="Genomic_DNA"/>
</dbReference>
<evidence type="ECO:0000313" key="1">
    <source>
        <dbReference type="EMBL" id="AIE93361.1"/>
    </source>
</evidence>
<accession>A0A075FV80</accession>
<protein>
    <submittedName>
        <fullName evidence="1">Cytidylate kinase (Cmk)</fullName>
        <ecNumber evidence="1">2.7.4.14</ecNumber>
    </submittedName>
</protein>
<dbReference type="AlphaFoldDB" id="A0A075FV80"/>
<keyword evidence="1" id="KW-0808">Transferase</keyword>
<proteinExistence type="predicted"/>
<dbReference type="EC" id="2.7.4.14" evidence="1"/>
<dbReference type="SUPFAM" id="SSF52540">
    <property type="entry name" value="P-loop containing nucleoside triphosphate hydrolases"/>
    <property type="match status" value="1"/>
</dbReference>
<sequence length="189" mass="21412">MKGIILSGMPAVGKTTIANSLCKEFDIKYYSGGDMLKEIAKEEGFSISGLDWWDNNDGMKFLANRMQDSSFDKLVDQRLMDLLNQGDVVLTSYTLPWLTSNGISIWLEASKENRSIRLRSRDTVSLEESTKIVNERDTKNQQIYEKLYSMKLGTDLSVFDIIIDTNDMNINQVCKSVISSINESLSNKQ</sequence>
<dbReference type="Pfam" id="PF13189">
    <property type="entry name" value="Cytidylate_kin2"/>
    <property type="match status" value="1"/>
</dbReference>
<dbReference type="Gene3D" id="3.40.50.300">
    <property type="entry name" value="P-loop containing nucleotide triphosphate hydrolases"/>
    <property type="match status" value="1"/>
</dbReference>
<dbReference type="InterPro" id="IPR027417">
    <property type="entry name" value="P-loop_NTPase"/>
</dbReference>
<name>A0A075FV80_9ARCH</name>
<gene>
    <name evidence="1" type="primary">cmk</name>
</gene>
<reference evidence="1" key="1">
    <citation type="journal article" date="2014" name="Genome Biol. Evol.">
        <title>Pangenome evidence for extensive interdomain horizontal transfer affecting lineage core and shell genes in uncultured planktonic thaumarchaeota and euryarchaeota.</title>
        <authorList>
            <person name="Deschamps P."/>
            <person name="Zivanovic Y."/>
            <person name="Moreira D."/>
            <person name="Rodriguez-Valera F."/>
            <person name="Lopez-Garcia P."/>
        </authorList>
    </citation>
    <scope>NUCLEOTIDE SEQUENCE</scope>
</reference>
<organism evidence="1">
    <name type="scientific">uncultured marine thaumarchaeote AD1000_33_G09</name>
    <dbReference type="NCBI Taxonomy" id="1455909"/>
    <lineage>
        <taxon>Archaea</taxon>
        <taxon>Nitrososphaerota</taxon>
        <taxon>environmental samples</taxon>
    </lineage>
</organism>
<dbReference type="GO" id="GO:0016301">
    <property type="term" value="F:kinase activity"/>
    <property type="evidence" value="ECO:0007669"/>
    <property type="project" value="UniProtKB-KW"/>
</dbReference>
<keyword evidence="1" id="KW-0418">Kinase</keyword>